<accession>K0T8W3</accession>
<dbReference type="OrthoDB" id="3244603at2759"/>
<evidence type="ECO:0008006" key="3">
    <source>
        <dbReference type="Google" id="ProtNLM"/>
    </source>
</evidence>
<dbReference type="AlphaFoldDB" id="K0T8W3"/>
<evidence type="ECO:0000313" key="1">
    <source>
        <dbReference type="EMBL" id="EJK69821.1"/>
    </source>
</evidence>
<name>K0T8W3_THAOC</name>
<keyword evidence="2" id="KW-1185">Reference proteome</keyword>
<protein>
    <recommendedName>
        <fullName evidence="3">FAD/NAD(P)-binding domain-containing protein</fullName>
    </recommendedName>
</protein>
<dbReference type="Proteomes" id="UP000266841">
    <property type="component" value="Unassembled WGS sequence"/>
</dbReference>
<feature type="non-terminal residue" evidence="1">
    <location>
        <position position="143"/>
    </location>
</feature>
<evidence type="ECO:0000313" key="2">
    <source>
        <dbReference type="Proteomes" id="UP000266841"/>
    </source>
</evidence>
<organism evidence="1 2">
    <name type="scientific">Thalassiosira oceanica</name>
    <name type="common">Marine diatom</name>
    <dbReference type="NCBI Taxonomy" id="159749"/>
    <lineage>
        <taxon>Eukaryota</taxon>
        <taxon>Sar</taxon>
        <taxon>Stramenopiles</taxon>
        <taxon>Ochrophyta</taxon>
        <taxon>Bacillariophyta</taxon>
        <taxon>Coscinodiscophyceae</taxon>
        <taxon>Thalassiosirophycidae</taxon>
        <taxon>Thalassiosirales</taxon>
        <taxon>Thalassiosiraceae</taxon>
        <taxon>Thalassiosira</taxon>
    </lineage>
</organism>
<sequence>MAWARCPLRCMAVIIAAQRSGSTPGPGPGLDVSRGASPLAAPGRRSPALMTSMYPPLIFVFATFSSTRRVERVNLTNLFTLLLLLLCCPSLVDSVECYERLSWDDYTPSSGNSKPEKIVILGSGWAALNALRKCAAPSKEIVV</sequence>
<proteinExistence type="predicted"/>
<comment type="caution">
    <text evidence="1">The sequence shown here is derived from an EMBL/GenBank/DDBJ whole genome shotgun (WGS) entry which is preliminary data.</text>
</comment>
<dbReference type="EMBL" id="AGNL01009509">
    <property type="protein sequence ID" value="EJK69821.1"/>
    <property type="molecule type" value="Genomic_DNA"/>
</dbReference>
<gene>
    <name evidence="1" type="ORF">THAOC_08884</name>
</gene>
<reference evidence="1 2" key="1">
    <citation type="journal article" date="2012" name="Genome Biol.">
        <title>Genome and low-iron response of an oceanic diatom adapted to chronic iron limitation.</title>
        <authorList>
            <person name="Lommer M."/>
            <person name="Specht M."/>
            <person name="Roy A.S."/>
            <person name="Kraemer L."/>
            <person name="Andreson R."/>
            <person name="Gutowska M.A."/>
            <person name="Wolf J."/>
            <person name="Bergner S.V."/>
            <person name="Schilhabel M.B."/>
            <person name="Klostermeier U.C."/>
            <person name="Beiko R.G."/>
            <person name="Rosenstiel P."/>
            <person name="Hippler M."/>
            <person name="Laroche J."/>
        </authorList>
    </citation>
    <scope>NUCLEOTIDE SEQUENCE [LARGE SCALE GENOMIC DNA]</scope>
    <source>
        <strain evidence="1 2">CCMP1005</strain>
    </source>
</reference>